<dbReference type="Proteomes" id="UP000241899">
    <property type="component" value="Unassembled WGS sequence"/>
</dbReference>
<evidence type="ECO:0000259" key="3">
    <source>
        <dbReference type="Pfam" id="PF13203"/>
    </source>
</evidence>
<evidence type="ECO:0008006" key="6">
    <source>
        <dbReference type="Google" id="ProtNLM"/>
    </source>
</evidence>
<feature type="compositionally biased region" description="Basic and acidic residues" evidence="1">
    <location>
        <begin position="162"/>
        <end position="177"/>
    </location>
</feature>
<feature type="domain" description="VWA-like" evidence="2">
    <location>
        <begin position="289"/>
        <end position="414"/>
    </location>
</feature>
<evidence type="ECO:0000313" key="4">
    <source>
        <dbReference type="EMBL" id="PTE16856.1"/>
    </source>
</evidence>
<dbReference type="Gene3D" id="3.40.50.410">
    <property type="entry name" value="von Willebrand factor, type A domain"/>
    <property type="match status" value="1"/>
</dbReference>
<name>A0A2T4JG37_9RHOB</name>
<accession>A0A2T4JG37</accession>
<feature type="region of interest" description="Disordered" evidence="1">
    <location>
        <begin position="156"/>
        <end position="188"/>
    </location>
</feature>
<dbReference type="Pfam" id="PF09967">
    <property type="entry name" value="DUF2201"/>
    <property type="match status" value="1"/>
</dbReference>
<protein>
    <recommendedName>
        <fullName evidence="6">Metal-dependent peptidase</fullName>
    </recommendedName>
</protein>
<dbReference type="Pfam" id="PF13203">
    <property type="entry name" value="DUF2201_N"/>
    <property type="match status" value="1"/>
</dbReference>
<proteinExistence type="predicted"/>
<dbReference type="CDD" id="cd00198">
    <property type="entry name" value="vWFA"/>
    <property type="match status" value="1"/>
</dbReference>
<dbReference type="SUPFAM" id="SSF53300">
    <property type="entry name" value="vWA-like"/>
    <property type="match status" value="1"/>
</dbReference>
<dbReference type="InterPro" id="IPR018698">
    <property type="entry name" value="VWA-like_dom"/>
</dbReference>
<feature type="domain" description="Putative metallopeptidase" evidence="3">
    <location>
        <begin position="4"/>
        <end position="280"/>
    </location>
</feature>
<comment type="caution">
    <text evidence="4">The sequence shown here is derived from an EMBL/GenBank/DDBJ whole genome shotgun (WGS) entry which is preliminary data.</text>
</comment>
<dbReference type="PANTHER" id="PTHR38730:SF1">
    <property type="entry name" value="SLL7028 PROTEIN"/>
    <property type="match status" value="1"/>
</dbReference>
<organism evidence="4 5">
    <name type="scientific">Phaeovulum veldkampii DSM 11550</name>
    <dbReference type="NCBI Taxonomy" id="1185920"/>
    <lineage>
        <taxon>Bacteria</taxon>
        <taxon>Pseudomonadati</taxon>
        <taxon>Pseudomonadota</taxon>
        <taxon>Alphaproteobacteria</taxon>
        <taxon>Rhodobacterales</taxon>
        <taxon>Paracoccaceae</taxon>
        <taxon>Phaeovulum</taxon>
    </lineage>
</organism>
<dbReference type="InterPro" id="IPR036465">
    <property type="entry name" value="vWFA_dom_sf"/>
</dbReference>
<evidence type="ECO:0000259" key="2">
    <source>
        <dbReference type="Pfam" id="PF09967"/>
    </source>
</evidence>
<gene>
    <name evidence="4" type="ORF">C5F46_12210</name>
</gene>
<dbReference type="AlphaFoldDB" id="A0A2T4JG37"/>
<keyword evidence="5" id="KW-1185">Reference proteome</keyword>
<sequence>MTRHSARAGTALRALNEADPAIAALALWCDHRDRDGGPAAETAGATIYYGPAFATLPLHEQIGLAAHHILHVALRHPQRMQAMAARFADRFDRRLYNIAADAIVNEALLFAGHALPRPALTLSGLLAATQGIEVPPTAALAEWDVDRLYIRLMQGRGGSGRSESDRALAHAASREFGEDIQSEPGAAPDEARAAADWRQHLARAMETGRMAGRGVGLLGHRLADIPTPQTPWEVVLRGLVTRAVTQAPRLSHRRPARSWVAMEAEARRAGGPSPAFQPGVLRSRDVPRIVVALDASGSIDEVRLALFAAEVTGIARRAGAEVHLMVFDEEVQSVTRLDPSTAAAQIGALVLPRGGGTAFGPVIAQAVALRPSVVIVLTDLDGPFGPAPRGLPVIWAVLDASPAPAAPFGHVLSLVR</sequence>
<reference evidence="4 5" key="1">
    <citation type="submission" date="2018-03" db="EMBL/GenBank/DDBJ databases">
        <title>Rhodobacter veldkampii.</title>
        <authorList>
            <person name="Meyer T.E."/>
            <person name="Miller S."/>
            <person name="Lodha T."/>
            <person name="Gandham S."/>
            <person name="Chintalapati S."/>
            <person name="Chintalapati V.R."/>
        </authorList>
    </citation>
    <scope>NUCLEOTIDE SEQUENCE [LARGE SCALE GENOMIC DNA]</scope>
    <source>
        <strain evidence="4 5">DSM 11550</strain>
    </source>
</reference>
<dbReference type="OrthoDB" id="9761650at2"/>
<dbReference type="PANTHER" id="PTHR38730">
    <property type="entry name" value="SLL7028 PROTEIN"/>
    <property type="match status" value="1"/>
</dbReference>
<evidence type="ECO:0000313" key="5">
    <source>
        <dbReference type="Proteomes" id="UP000241899"/>
    </source>
</evidence>
<evidence type="ECO:0000256" key="1">
    <source>
        <dbReference type="SAM" id="MobiDB-lite"/>
    </source>
</evidence>
<dbReference type="InterPro" id="IPR025154">
    <property type="entry name" value="Put_metallopeptidase_dom"/>
</dbReference>
<dbReference type="EMBL" id="PZKF01000030">
    <property type="protein sequence ID" value="PTE16856.1"/>
    <property type="molecule type" value="Genomic_DNA"/>
</dbReference>
<dbReference type="RefSeq" id="WP_107325629.1">
    <property type="nucleotide sequence ID" value="NZ_NHSP01000067.1"/>
</dbReference>